<accession>A0ABV4BIL8</accession>
<name>A0ABV4BIL8_9CLOT</name>
<protein>
    <submittedName>
        <fullName evidence="1">Flavoprotein</fullName>
    </submittedName>
</protein>
<proteinExistence type="predicted"/>
<comment type="caution">
    <text evidence="1">The sequence shown here is derived from an EMBL/GenBank/DDBJ whole genome shotgun (WGS) entry which is preliminary data.</text>
</comment>
<evidence type="ECO:0000313" key="2">
    <source>
        <dbReference type="Proteomes" id="UP001564657"/>
    </source>
</evidence>
<keyword evidence="2" id="KW-1185">Reference proteome</keyword>
<dbReference type="EMBL" id="JBGEWD010000001">
    <property type="protein sequence ID" value="MEY7998629.1"/>
    <property type="molecule type" value="Genomic_DNA"/>
</dbReference>
<organism evidence="1 2">
    <name type="scientific">Clostridium moutaii</name>
    <dbReference type="NCBI Taxonomy" id="3240932"/>
    <lineage>
        <taxon>Bacteria</taxon>
        <taxon>Bacillati</taxon>
        <taxon>Bacillota</taxon>
        <taxon>Clostridia</taxon>
        <taxon>Eubacteriales</taxon>
        <taxon>Clostridiaceae</taxon>
        <taxon>Clostridium</taxon>
    </lineage>
</organism>
<dbReference type="Proteomes" id="UP001564657">
    <property type="component" value="Unassembled WGS sequence"/>
</dbReference>
<sequence length="55" mass="6566">MGGFRGAKIMALPYWSFKEKIRIVKKHEKYYHIEDFGRDGLTGILYMERKRDVSV</sequence>
<gene>
    <name evidence="1" type="ORF">AB8U03_00185</name>
</gene>
<reference evidence="1 2" key="1">
    <citation type="submission" date="2024-08" db="EMBL/GenBank/DDBJ databases">
        <title>Clostridium lapicellarii sp. nov., and Clostridium renhuaiense sp. nov., two species isolated from the mud in a fermentation cellar used for producing sauce-flavour Chinese liquors.</title>
        <authorList>
            <person name="Yang F."/>
            <person name="Wang H."/>
            <person name="Chen L.Q."/>
            <person name="Zhou N."/>
            <person name="Lu J.J."/>
            <person name="Pu X.X."/>
            <person name="Wan B."/>
            <person name="Wang L."/>
            <person name="Liu S.J."/>
        </authorList>
    </citation>
    <scope>NUCLEOTIDE SEQUENCE [LARGE SCALE GENOMIC DNA]</scope>
    <source>
        <strain evidence="1 2">MT-5</strain>
    </source>
</reference>
<evidence type="ECO:0000313" key="1">
    <source>
        <dbReference type="EMBL" id="MEY7998629.1"/>
    </source>
</evidence>